<gene>
    <name evidence="2" type="ORF">PAM7971_02957</name>
</gene>
<feature type="region of interest" description="Disordered" evidence="1">
    <location>
        <begin position="1"/>
        <end position="26"/>
    </location>
</feature>
<dbReference type="Proteomes" id="UP000193307">
    <property type="component" value="Unassembled WGS sequence"/>
</dbReference>
<dbReference type="EMBL" id="FWFW01000010">
    <property type="protein sequence ID" value="SLN57030.1"/>
    <property type="molecule type" value="Genomic_DNA"/>
</dbReference>
<evidence type="ECO:0000313" key="3">
    <source>
        <dbReference type="Proteomes" id="UP000193307"/>
    </source>
</evidence>
<evidence type="ECO:0000256" key="1">
    <source>
        <dbReference type="SAM" id="MobiDB-lite"/>
    </source>
</evidence>
<name>A0A1Y5T6Q0_9RHOB</name>
<keyword evidence="3" id="KW-1185">Reference proteome</keyword>
<feature type="compositionally biased region" description="Polar residues" evidence="1">
    <location>
        <begin position="41"/>
        <end position="60"/>
    </location>
</feature>
<dbReference type="AlphaFoldDB" id="A0A1Y5T6Q0"/>
<feature type="compositionally biased region" description="Basic and acidic residues" evidence="1">
    <location>
        <begin position="132"/>
        <end position="141"/>
    </location>
</feature>
<protein>
    <submittedName>
        <fullName evidence="2">Uncharacterized protein</fullName>
    </submittedName>
</protein>
<feature type="compositionally biased region" description="Polar residues" evidence="1">
    <location>
        <begin position="196"/>
        <end position="209"/>
    </location>
</feature>
<reference evidence="2 3" key="1">
    <citation type="submission" date="2017-03" db="EMBL/GenBank/DDBJ databases">
        <authorList>
            <person name="Afonso C.L."/>
            <person name="Miller P.J."/>
            <person name="Scott M.A."/>
            <person name="Spackman E."/>
            <person name="Goraichik I."/>
            <person name="Dimitrov K.M."/>
            <person name="Suarez D.L."/>
            <person name="Swayne D.E."/>
        </authorList>
    </citation>
    <scope>NUCLEOTIDE SEQUENCE [LARGE SCALE GENOMIC DNA]</scope>
    <source>
        <strain evidence="2 3">CECT 7971</strain>
    </source>
</reference>
<organism evidence="2 3">
    <name type="scientific">Pacificibacter marinus</name>
    <dbReference type="NCBI Taxonomy" id="658057"/>
    <lineage>
        <taxon>Bacteria</taxon>
        <taxon>Pseudomonadati</taxon>
        <taxon>Pseudomonadota</taxon>
        <taxon>Alphaproteobacteria</taxon>
        <taxon>Rhodobacterales</taxon>
        <taxon>Roseobacteraceae</taxon>
        <taxon>Pacificibacter</taxon>
    </lineage>
</organism>
<evidence type="ECO:0000313" key="2">
    <source>
        <dbReference type="EMBL" id="SLN57030.1"/>
    </source>
</evidence>
<sequence>MSDILGVPAFGGGGFSNRPPLDQPEPTVPAVAALASDSSATFNKGANLPGQNGDTNTKTKQVQEESGAYAPRDPREASKARAQFDPNMLTGPTPSFQTSVLEMESDLRTVIARVEAKRAMQFDGSAIAPVPQKDETTRPSEQETEQTPTSRRDVRDTDTNVTQDTAPQPVAQFIAPQYATQTEVQDREAAYAGQAGTITTPYNRSSGFE</sequence>
<dbReference type="RefSeq" id="WP_085850054.1">
    <property type="nucleotide sequence ID" value="NZ_FNZV01000014.1"/>
</dbReference>
<dbReference type="OrthoDB" id="7876637at2"/>
<accession>A0A1Y5T6Q0</accession>
<feature type="region of interest" description="Disordered" evidence="1">
    <location>
        <begin position="41"/>
        <end position="97"/>
    </location>
</feature>
<feature type="region of interest" description="Disordered" evidence="1">
    <location>
        <begin position="122"/>
        <end position="209"/>
    </location>
</feature>
<proteinExistence type="predicted"/>